<accession>A0AAV4DT17</accession>
<dbReference type="EMBL" id="BLXT01008249">
    <property type="protein sequence ID" value="GFO46966.1"/>
    <property type="molecule type" value="Genomic_DNA"/>
</dbReference>
<protein>
    <submittedName>
        <fullName evidence="2">Uncharacterized protein</fullName>
    </submittedName>
</protein>
<reference evidence="2 3" key="1">
    <citation type="journal article" date="2021" name="Elife">
        <title>Chloroplast acquisition without the gene transfer in kleptoplastic sea slugs, Plakobranchus ocellatus.</title>
        <authorList>
            <person name="Maeda T."/>
            <person name="Takahashi S."/>
            <person name="Yoshida T."/>
            <person name="Shimamura S."/>
            <person name="Takaki Y."/>
            <person name="Nagai Y."/>
            <person name="Toyoda A."/>
            <person name="Suzuki Y."/>
            <person name="Arimoto A."/>
            <person name="Ishii H."/>
            <person name="Satoh N."/>
            <person name="Nishiyama T."/>
            <person name="Hasebe M."/>
            <person name="Maruyama T."/>
            <person name="Minagawa J."/>
            <person name="Obokata J."/>
            <person name="Shigenobu S."/>
        </authorList>
    </citation>
    <scope>NUCLEOTIDE SEQUENCE [LARGE SCALE GENOMIC DNA]</scope>
</reference>
<name>A0AAV4DT17_9GAST</name>
<dbReference type="AlphaFoldDB" id="A0AAV4DT17"/>
<evidence type="ECO:0000313" key="2">
    <source>
        <dbReference type="EMBL" id="GFO46966.1"/>
    </source>
</evidence>
<dbReference type="Proteomes" id="UP000735302">
    <property type="component" value="Unassembled WGS sequence"/>
</dbReference>
<proteinExistence type="predicted"/>
<feature type="region of interest" description="Disordered" evidence="1">
    <location>
        <begin position="1"/>
        <end position="27"/>
    </location>
</feature>
<feature type="compositionally biased region" description="Polar residues" evidence="1">
    <location>
        <begin position="1"/>
        <end position="21"/>
    </location>
</feature>
<feature type="region of interest" description="Disordered" evidence="1">
    <location>
        <begin position="130"/>
        <end position="172"/>
    </location>
</feature>
<gene>
    <name evidence="2" type="ORF">PoB_007347100</name>
</gene>
<feature type="compositionally biased region" description="Polar residues" evidence="1">
    <location>
        <begin position="71"/>
        <end position="83"/>
    </location>
</feature>
<organism evidence="2 3">
    <name type="scientific">Plakobranchus ocellatus</name>
    <dbReference type="NCBI Taxonomy" id="259542"/>
    <lineage>
        <taxon>Eukaryota</taxon>
        <taxon>Metazoa</taxon>
        <taxon>Spiralia</taxon>
        <taxon>Lophotrochozoa</taxon>
        <taxon>Mollusca</taxon>
        <taxon>Gastropoda</taxon>
        <taxon>Heterobranchia</taxon>
        <taxon>Euthyneura</taxon>
        <taxon>Panpulmonata</taxon>
        <taxon>Sacoglossa</taxon>
        <taxon>Placobranchoidea</taxon>
        <taxon>Plakobranchidae</taxon>
        <taxon>Plakobranchus</taxon>
    </lineage>
</organism>
<feature type="region of interest" description="Disordered" evidence="1">
    <location>
        <begin position="68"/>
        <end position="89"/>
    </location>
</feature>
<feature type="compositionally biased region" description="Polar residues" evidence="1">
    <location>
        <begin position="130"/>
        <end position="148"/>
    </location>
</feature>
<evidence type="ECO:0000256" key="1">
    <source>
        <dbReference type="SAM" id="MobiDB-lite"/>
    </source>
</evidence>
<keyword evidence="3" id="KW-1185">Reference proteome</keyword>
<sequence>MLREQTSSMKCSQTWAKTSTGEAKEPVENWRRQCVDFGWATPPGLPARHGAQPGGHVARHSSAVSGLPWSYTPSRGRGTSTGIDPSPIHRKMTSRLGSVGQRCPPVSGEGSGKGGMLVSDSHYCRAVTTSTSRIHASPHTGRTSQQTRLPHCGGGPLNYSQHWRASVGKNRG</sequence>
<comment type="caution">
    <text evidence="2">The sequence shown here is derived from an EMBL/GenBank/DDBJ whole genome shotgun (WGS) entry which is preliminary data.</text>
</comment>
<evidence type="ECO:0000313" key="3">
    <source>
        <dbReference type="Proteomes" id="UP000735302"/>
    </source>
</evidence>